<evidence type="ECO:0000313" key="7">
    <source>
        <dbReference type="EMBL" id="SUL37933.1"/>
    </source>
</evidence>
<evidence type="ECO:0000256" key="3">
    <source>
        <dbReference type="ARBA" id="ARBA00022692"/>
    </source>
</evidence>
<keyword evidence="3" id="KW-0812">Transmembrane</keyword>
<name>A0A380ENF3_STAAU</name>
<evidence type="ECO:0000259" key="6">
    <source>
        <dbReference type="Pfam" id="PF03176"/>
    </source>
</evidence>
<proteinExistence type="predicted"/>
<evidence type="ECO:0000256" key="4">
    <source>
        <dbReference type="ARBA" id="ARBA00022989"/>
    </source>
</evidence>
<dbReference type="AlphaFoldDB" id="A0A380ENF3"/>
<sequence length="260" mass="29899">MAKFLYKMGTFIAKHKWSAVIAWIVIVAAILIPLATNAPKFDNDIKMTGLESLDTNKKIEKHFNQDSEKAQIRVVFKTTKDDGIVQPNITKDIKKTLDDIKKDDKHIDKISDPYENKQISKDKTTAFADITYDVSQTSLKDGSRDNVKSHLKDLRDNHNVQTELTGTGMTSTEVGGNSELVGIIVGICCTVNHIRFSHCCRITNYKCIDWSSLWCRYYQFVNLCIRYTKCHTDISRNDWTSSWYRLCIIYFIQISTSYEN</sequence>
<reference evidence="7 8" key="1">
    <citation type="submission" date="2018-06" db="EMBL/GenBank/DDBJ databases">
        <authorList>
            <consortium name="Pathogen Informatics"/>
            <person name="Doyle S."/>
        </authorList>
    </citation>
    <scope>NUCLEOTIDE SEQUENCE [LARGE SCALE GENOMIC DNA]</scope>
    <source>
        <strain evidence="7 8">NCTC10702</strain>
    </source>
</reference>
<protein>
    <submittedName>
        <fullName evidence="7">Antibiotic transport-associated protein</fullName>
    </submittedName>
</protein>
<accession>A0A380ENF3</accession>
<organism evidence="7 8">
    <name type="scientific">Staphylococcus aureus</name>
    <dbReference type="NCBI Taxonomy" id="1280"/>
    <lineage>
        <taxon>Bacteria</taxon>
        <taxon>Bacillati</taxon>
        <taxon>Bacillota</taxon>
        <taxon>Bacilli</taxon>
        <taxon>Bacillales</taxon>
        <taxon>Staphylococcaceae</taxon>
        <taxon>Staphylococcus</taxon>
    </lineage>
</organism>
<dbReference type="PANTHER" id="PTHR33406">
    <property type="entry name" value="MEMBRANE PROTEIN MJ1562-RELATED"/>
    <property type="match status" value="1"/>
</dbReference>
<feature type="domain" description="Membrane transport protein MMPL" evidence="6">
    <location>
        <begin position="48"/>
        <end position="188"/>
    </location>
</feature>
<evidence type="ECO:0000256" key="2">
    <source>
        <dbReference type="ARBA" id="ARBA00022475"/>
    </source>
</evidence>
<gene>
    <name evidence="7" type="ORF">NCTC10702_03953</name>
</gene>
<dbReference type="PANTHER" id="PTHR33406:SF13">
    <property type="entry name" value="MEMBRANE PROTEIN YDFJ"/>
    <property type="match status" value="1"/>
</dbReference>
<dbReference type="EMBL" id="UHBY01000003">
    <property type="protein sequence ID" value="SUL37933.1"/>
    <property type="molecule type" value="Genomic_DNA"/>
</dbReference>
<dbReference type="GO" id="GO:0005886">
    <property type="term" value="C:plasma membrane"/>
    <property type="evidence" value="ECO:0007669"/>
    <property type="project" value="UniProtKB-SubCell"/>
</dbReference>
<evidence type="ECO:0000313" key="8">
    <source>
        <dbReference type="Proteomes" id="UP000254116"/>
    </source>
</evidence>
<dbReference type="InterPro" id="IPR004869">
    <property type="entry name" value="MMPL_dom"/>
</dbReference>
<keyword evidence="5" id="KW-0472">Membrane</keyword>
<dbReference type="InterPro" id="IPR050545">
    <property type="entry name" value="Mycobact_MmpL"/>
</dbReference>
<dbReference type="Pfam" id="PF03176">
    <property type="entry name" value="MMPL"/>
    <property type="match status" value="1"/>
</dbReference>
<keyword evidence="2" id="KW-1003">Cell membrane</keyword>
<keyword evidence="4" id="KW-1133">Transmembrane helix</keyword>
<comment type="subcellular location">
    <subcellularLocation>
        <location evidence="1">Cell membrane</location>
        <topology evidence="1">Multi-pass membrane protein</topology>
    </subcellularLocation>
</comment>
<evidence type="ECO:0000256" key="1">
    <source>
        <dbReference type="ARBA" id="ARBA00004651"/>
    </source>
</evidence>
<evidence type="ECO:0000256" key="5">
    <source>
        <dbReference type="ARBA" id="ARBA00023136"/>
    </source>
</evidence>
<dbReference type="Proteomes" id="UP000254116">
    <property type="component" value="Unassembled WGS sequence"/>
</dbReference>